<feature type="domain" description="Thiazole synthase ThiG" evidence="9">
    <location>
        <begin position="40"/>
        <end position="288"/>
    </location>
</feature>
<protein>
    <recommendedName>
        <fullName evidence="3">thiazole synthase</fullName>
        <ecNumber evidence="3">2.8.1.10</ecNumber>
    </recommendedName>
</protein>
<feature type="chain" id="PRO_5045830167" description="thiazole synthase" evidence="8">
    <location>
        <begin position="24"/>
        <end position="294"/>
    </location>
</feature>
<evidence type="ECO:0000256" key="3">
    <source>
        <dbReference type="ARBA" id="ARBA00011960"/>
    </source>
</evidence>
<evidence type="ECO:0000313" key="11">
    <source>
        <dbReference type="Proteomes" id="UP001363151"/>
    </source>
</evidence>
<evidence type="ECO:0000256" key="7">
    <source>
        <dbReference type="ARBA" id="ARBA00049897"/>
    </source>
</evidence>
<dbReference type="EC" id="2.8.1.10" evidence="3"/>
<keyword evidence="4" id="KW-0808">Transferase</keyword>
<dbReference type="Gene3D" id="3.20.20.70">
    <property type="entry name" value="Aldolase class I"/>
    <property type="match status" value="1"/>
</dbReference>
<organism evidence="10 11">
    <name type="scientific">Aureococcus anophagefferens</name>
    <name type="common">Harmful bloom alga</name>
    <dbReference type="NCBI Taxonomy" id="44056"/>
    <lineage>
        <taxon>Eukaryota</taxon>
        <taxon>Sar</taxon>
        <taxon>Stramenopiles</taxon>
        <taxon>Ochrophyta</taxon>
        <taxon>Pelagophyceae</taxon>
        <taxon>Pelagomonadales</taxon>
        <taxon>Pelagomonadaceae</taxon>
        <taxon>Aureococcus</taxon>
    </lineage>
</organism>
<evidence type="ECO:0000256" key="1">
    <source>
        <dbReference type="ARBA" id="ARBA00002834"/>
    </source>
</evidence>
<dbReference type="InterPro" id="IPR033983">
    <property type="entry name" value="Thiazole_synthase_ThiG"/>
</dbReference>
<dbReference type="Pfam" id="PF05690">
    <property type="entry name" value="ThiG"/>
    <property type="match status" value="1"/>
</dbReference>
<evidence type="ECO:0000256" key="5">
    <source>
        <dbReference type="ARBA" id="ARBA00022977"/>
    </source>
</evidence>
<dbReference type="SUPFAM" id="SSF110399">
    <property type="entry name" value="ThiG-like"/>
    <property type="match status" value="1"/>
</dbReference>
<evidence type="ECO:0000256" key="2">
    <source>
        <dbReference type="ARBA" id="ARBA00004948"/>
    </source>
</evidence>
<feature type="signal peptide" evidence="8">
    <location>
        <begin position="1"/>
        <end position="23"/>
    </location>
</feature>
<name>A0ABR1G5T2_AURAN</name>
<evidence type="ECO:0000256" key="8">
    <source>
        <dbReference type="SAM" id="SignalP"/>
    </source>
</evidence>
<sequence length="294" mass="30366">MGRAMLNDSRIMLLALVAASASALSATIARPATVADPLVIAGKTFNSRLFLGTGKYRTSAEMAASVEASGAEVVTVAVRRVESAVTEMLAASIDWDKVWLLPNTAGCTTAEDAVRVARLGRETAKALGQGDNNFVKLEVITDSTYLLPDPLGTVAAARQLVKEGFAVLPYCSPDPILCRHLEDVGCATVMPLGSPIGSGQGIDASSCIRVICEQASVPVVVDAGLRTPSDAALAMELGADAVLANSAVARASDAPAMARAFKLATEAGRLARLARPMDVSESAVASSPLLELTQ</sequence>
<evidence type="ECO:0000259" key="9">
    <source>
        <dbReference type="Pfam" id="PF05690"/>
    </source>
</evidence>
<evidence type="ECO:0000313" key="10">
    <source>
        <dbReference type="EMBL" id="KAK7248515.1"/>
    </source>
</evidence>
<dbReference type="HAMAP" id="MF_00443">
    <property type="entry name" value="ThiG"/>
    <property type="match status" value="1"/>
</dbReference>
<comment type="pathway">
    <text evidence="2">Cofactor biosynthesis; thiamine diphosphate biosynthesis.</text>
</comment>
<comment type="catalytic activity">
    <reaction evidence="7">
        <text>[ThiS sulfur-carrier protein]-C-terminal-Gly-aminoethanethioate + 2-iminoacetate + 1-deoxy-D-xylulose 5-phosphate = [ThiS sulfur-carrier protein]-C-terminal Gly-Gly + 2-[(2R,5Z)-2-carboxy-4-methylthiazol-5(2H)-ylidene]ethyl phosphate + 2 H2O + H(+)</text>
        <dbReference type="Rhea" id="RHEA:26297"/>
        <dbReference type="Rhea" id="RHEA-COMP:12909"/>
        <dbReference type="Rhea" id="RHEA-COMP:19908"/>
        <dbReference type="ChEBI" id="CHEBI:15377"/>
        <dbReference type="ChEBI" id="CHEBI:15378"/>
        <dbReference type="ChEBI" id="CHEBI:57792"/>
        <dbReference type="ChEBI" id="CHEBI:62899"/>
        <dbReference type="ChEBI" id="CHEBI:77846"/>
        <dbReference type="ChEBI" id="CHEBI:90778"/>
        <dbReference type="ChEBI" id="CHEBI:232372"/>
        <dbReference type="EC" id="2.8.1.10"/>
    </reaction>
</comment>
<dbReference type="PANTHER" id="PTHR34266:SF2">
    <property type="entry name" value="THIAZOLE SYNTHASE"/>
    <property type="match status" value="1"/>
</dbReference>
<keyword evidence="5" id="KW-0784">Thiamine biosynthesis</keyword>
<evidence type="ECO:0000256" key="6">
    <source>
        <dbReference type="ARBA" id="ARBA00023270"/>
    </source>
</evidence>
<keyword evidence="11" id="KW-1185">Reference proteome</keyword>
<comment type="function">
    <text evidence="1">Catalyzes the rearrangement of 1-deoxy-D-xylulose 5-phosphate (DXP) to produce the thiazole phosphate moiety of thiamine. Sulfur is provided by the thiocarboxylate moiety of the carrier protein ThiS. In vitro, sulfur can be provided by H(2)S.</text>
</comment>
<dbReference type="EMBL" id="JBBJCI010000094">
    <property type="protein sequence ID" value="KAK7248515.1"/>
    <property type="molecule type" value="Genomic_DNA"/>
</dbReference>
<keyword evidence="6" id="KW-0704">Schiff base</keyword>
<dbReference type="PANTHER" id="PTHR34266">
    <property type="entry name" value="THIAZOLE SYNTHASE"/>
    <property type="match status" value="1"/>
</dbReference>
<accession>A0ABR1G5T2</accession>
<dbReference type="CDD" id="cd04728">
    <property type="entry name" value="ThiG"/>
    <property type="match status" value="1"/>
</dbReference>
<dbReference type="Proteomes" id="UP001363151">
    <property type="component" value="Unassembled WGS sequence"/>
</dbReference>
<dbReference type="InterPro" id="IPR008867">
    <property type="entry name" value="ThiG"/>
</dbReference>
<comment type="caution">
    <text evidence="10">The sequence shown here is derived from an EMBL/GenBank/DDBJ whole genome shotgun (WGS) entry which is preliminary data.</text>
</comment>
<dbReference type="InterPro" id="IPR013785">
    <property type="entry name" value="Aldolase_TIM"/>
</dbReference>
<reference evidence="10 11" key="1">
    <citation type="submission" date="2024-03" db="EMBL/GenBank/DDBJ databases">
        <title>Aureococcus anophagefferens CCMP1851 and Kratosvirus quantuckense: Draft genome of a second virus-susceptible host strain in the model system.</title>
        <authorList>
            <person name="Chase E."/>
            <person name="Truchon A.R."/>
            <person name="Schepens W."/>
            <person name="Wilhelm S.W."/>
        </authorList>
    </citation>
    <scope>NUCLEOTIDE SEQUENCE [LARGE SCALE GENOMIC DNA]</scope>
    <source>
        <strain evidence="10 11">CCMP1851</strain>
    </source>
</reference>
<keyword evidence="8" id="KW-0732">Signal</keyword>
<evidence type="ECO:0000256" key="4">
    <source>
        <dbReference type="ARBA" id="ARBA00022679"/>
    </source>
</evidence>
<gene>
    <name evidence="10" type="primary">thiG</name>
    <name evidence="10" type="ORF">SO694_00162010</name>
</gene>
<proteinExistence type="inferred from homology"/>